<dbReference type="AlphaFoldDB" id="A0A9W9GB01"/>
<accession>A0A9W9GB01</accession>
<reference evidence="1" key="1">
    <citation type="submission" date="2022-11" db="EMBL/GenBank/DDBJ databases">
        <authorList>
            <person name="Petersen C."/>
        </authorList>
    </citation>
    <scope>NUCLEOTIDE SEQUENCE</scope>
    <source>
        <strain evidence="1">IBT 34128</strain>
    </source>
</reference>
<evidence type="ECO:0008006" key="3">
    <source>
        <dbReference type="Google" id="ProtNLM"/>
    </source>
</evidence>
<organism evidence="1 2">
    <name type="scientific">Penicillium alfredii</name>
    <dbReference type="NCBI Taxonomy" id="1506179"/>
    <lineage>
        <taxon>Eukaryota</taxon>
        <taxon>Fungi</taxon>
        <taxon>Dikarya</taxon>
        <taxon>Ascomycota</taxon>
        <taxon>Pezizomycotina</taxon>
        <taxon>Eurotiomycetes</taxon>
        <taxon>Eurotiomycetidae</taxon>
        <taxon>Eurotiales</taxon>
        <taxon>Aspergillaceae</taxon>
        <taxon>Penicillium</taxon>
    </lineage>
</organism>
<protein>
    <recommendedName>
        <fullName evidence="3">V-type ATPase, C subunit family protein</fullName>
    </recommendedName>
</protein>
<dbReference type="Proteomes" id="UP001141434">
    <property type="component" value="Unassembled WGS sequence"/>
</dbReference>
<comment type="caution">
    <text evidence="1">The sequence shown here is derived from an EMBL/GenBank/DDBJ whole genome shotgun (WGS) entry which is preliminary data.</text>
</comment>
<dbReference type="OrthoDB" id="1744869at2759"/>
<proteinExistence type="predicted"/>
<reference evidence="1" key="2">
    <citation type="journal article" date="2023" name="IMA Fungus">
        <title>Comparative genomic study of the Penicillium genus elucidates a diverse pangenome and 15 lateral gene transfer events.</title>
        <authorList>
            <person name="Petersen C."/>
            <person name="Sorensen T."/>
            <person name="Nielsen M.R."/>
            <person name="Sondergaard T.E."/>
            <person name="Sorensen J.L."/>
            <person name="Fitzpatrick D.A."/>
            <person name="Frisvad J.C."/>
            <person name="Nielsen K.L."/>
        </authorList>
    </citation>
    <scope>NUCLEOTIDE SEQUENCE</scope>
    <source>
        <strain evidence="1">IBT 34128</strain>
    </source>
</reference>
<evidence type="ECO:0000313" key="1">
    <source>
        <dbReference type="EMBL" id="KAJ5115388.1"/>
    </source>
</evidence>
<name>A0A9W9GB01_9EURO</name>
<dbReference type="EMBL" id="JAPMSZ010000001">
    <property type="protein sequence ID" value="KAJ5115388.1"/>
    <property type="molecule type" value="Genomic_DNA"/>
</dbReference>
<gene>
    <name evidence="1" type="ORF">NUU61_001147</name>
</gene>
<dbReference type="RefSeq" id="XP_056516579.1">
    <property type="nucleotide sequence ID" value="XM_056651729.1"/>
</dbReference>
<sequence length="528" mass="56717">MSMIPGRVPNFMPVRSALQQGLLRQSLSSHRAPSSIGASRYYATERNLAKGGPPLACTWLTKTPADISPDDILSSLPPMPASSTASTSVPLLLATPSFAHWLDSCNPFMEQCLNKLYGHSVASNPLYAVAAIVDKLPDTRTIPENKQSIVSNDSESEGLSVLVVGKENVRGKAAPPRRIRSSGGEESDLVVSLQTGTANPSTKRSAHEIGLRLANTIFVNGSETTLFGMRWAWDGARERFAWHESVDLISCVVAPSSTVVDAQLKLPLHPVSERRRVITSMGNILRQVAKSTDPTSTEPMPASSELEKELPRYIEENDIVDQRLSVWALVEKADNVVADQDIPTQARLTQSLRQGGKLHRVMSGGGGWGKKQGLLSLDPEVSFQGAARRDELVGLGQVFESDSNTTLDEMPPFFGQGMVVDDLSLLSQVATAGDFIQFFVSVEPTSVPNGVSNNVSQGEEAILYNFGVVSDIGADEAPSTKAEKDFHVVSGSFGALSEKAIAYSQPVTQAESSTKLDVPGFRVVLGCV</sequence>
<keyword evidence="2" id="KW-1185">Reference proteome</keyword>
<dbReference type="GeneID" id="81390897"/>
<evidence type="ECO:0000313" key="2">
    <source>
        <dbReference type="Proteomes" id="UP001141434"/>
    </source>
</evidence>